<dbReference type="PROSITE" id="PS50832">
    <property type="entry name" value="S1_IF1_TYPE"/>
    <property type="match status" value="1"/>
</dbReference>
<dbReference type="Gene3D" id="2.40.50.140">
    <property type="entry name" value="Nucleic acid-binding proteins"/>
    <property type="match status" value="2"/>
</dbReference>
<gene>
    <name evidence="8" type="ORF">RHS01_10840</name>
</gene>
<feature type="domain" description="S1-like" evidence="7">
    <location>
        <begin position="27"/>
        <end position="123"/>
    </location>
</feature>
<proteinExistence type="inferred from homology"/>
<name>A0A8H7LZP9_9AGAM</name>
<dbReference type="InterPro" id="IPR012340">
    <property type="entry name" value="NA-bd_OB-fold"/>
</dbReference>
<accession>A0A8H7LZP9</accession>
<evidence type="ECO:0000256" key="4">
    <source>
        <dbReference type="ARBA" id="ARBA00032507"/>
    </source>
</evidence>
<dbReference type="AlphaFoldDB" id="A0A8H7LZP9"/>
<dbReference type="GO" id="GO:0003723">
    <property type="term" value="F:RNA binding"/>
    <property type="evidence" value="ECO:0007669"/>
    <property type="project" value="InterPro"/>
</dbReference>
<comment type="caution">
    <text evidence="8">The sequence shown here is derived from an EMBL/GenBank/DDBJ whole genome shotgun (WGS) entry which is preliminary data.</text>
</comment>
<comment type="similarity">
    <text evidence="1">Belongs to the eIF-1A family.</text>
</comment>
<evidence type="ECO:0000256" key="5">
    <source>
        <dbReference type="PROSITE-ProRule" id="PRU00181"/>
    </source>
</evidence>
<dbReference type="SUPFAM" id="SSF50249">
    <property type="entry name" value="Nucleic acid-binding proteins"/>
    <property type="match status" value="2"/>
</dbReference>
<dbReference type="InterPro" id="IPR001253">
    <property type="entry name" value="TIF_eIF-1A"/>
</dbReference>
<dbReference type="CDD" id="cd05793">
    <property type="entry name" value="S1_IF1A"/>
    <property type="match status" value="1"/>
</dbReference>
<feature type="compositionally biased region" description="Basic and acidic residues" evidence="6">
    <location>
        <begin position="21"/>
        <end position="32"/>
    </location>
</feature>
<reference evidence="8" key="1">
    <citation type="submission" date="2020-09" db="EMBL/GenBank/DDBJ databases">
        <title>Comparative genome analyses of four rice-infecting Rhizoctonia solani isolates reveal extensive enrichment of homogalacturonan modification genes.</title>
        <authorList>
            <person name="Lee D.-Y."/>
            <person name="Jeon J."/>
            <person name="Kim K.-T."/>
            <person name="Cheong K."/>
            <person name="Song H."/>
            <person name="Choi G."/>
            <person name="Ko J."/>
            <person name="Opiyo S.O."/>
            <person name="Zuo S."/>
            <person name="Madhav S."/>
            <person name="Lee Y.-H."/>
            <person name="Wang G.-L."/>
        </authorList>
    </citation>
    <scope>NUCLEOTIDE SEQUENCE</scope>
    <source>
        <strain evidence="8">AG1-IA B2</strain>
    </source>
</reference>
<dbReference type="InterPro" id="IPR006196">
    <property type="entry name" value="RNA-binding_domain_S1_IF1"/>
</dbReference>
<feature type="compositionally biased region" description="Basic and acidic residues" evidence="6">
    <location>
        <begin position="1"/>
        <end position="12"/>
    </location>
</feature>
<evidence type="ECO:0000259" key="7">
    <source>
        <dbReference type="PROSITE" id="PS50832"/>
    </source>
</evidence>
<keyword evidence="2 5" id="KW-0396">Initiation factor</keyword>
<dbReference type="EMBL" id="JACYCF010000039">
    <property type="protein sequence ID" value="KAF8748457.1"/>
    <property type="molecule type" value="Genomic_DNA"/>
</dbReference>
<evidence type="ECO:0000256" key="6">
    <source>
        <dbReference type="SAM" id="MobiDB-lite"/>
    </source>
</evidence>
<dbReference type="GO" id="GO:0003743">
    <property type="term" value="F:translation initiation factor activity"/>
    <property type="evidence" value="ECO:0007669"/>
    <property type="project" value="UniProtKB-UniRule"/>
</dbReference>
<dbReference type="Pfam" id="PF01176">
    <property type="entry name" value="eIF-1a"/>
    <property type="match status" value="1"/>
</dbReference>
<evidence type="ECO:0000256" key="3">
    <source>
        <dbReference type="ARBA" id="ARBA00022917"/>
    </source>
</evidence>
<organism evidence="8 9">
    <name type="scientific">Rhizoctonia solani</name>
    <dbReference type="NCBI Taxonomy" id="456999"/>
    <lineage>
        <taxon>Eukaryota</taxon>
        <taxon>Fungi</taxon>
        <taxon>Dikarya</taxon>
        <taxon>Basidiomycota</taxon>
        <taxon>Agaricomycotina</taxon>
        <taxon>Agaricomycetes</taxon>
        <taxon>Cantharellales</taxon>
        <taxon>Ceratobasidiaceae</taxon>
        <taxon>Rhizoctonia</taxon>
    </lineage>
</organism>
<keyword evidence="3 5" id="KW-0648">Protein biosynthesis</keyword>
<dbReference type="InterPro" id="IPR018104">
    <property type="entry name" value="TIF_eIF-1A_CS"/>
</dbReference>
<sequence>MLTRTNRAEQGKGGKNRRRGKNENDADKRELVFREDGQGRMAEYAQVVKMLGNGRLEAQCFDGEKRLAHIRGKMRKKVSLIFPTISGSGGSTIEKVWINQGDIILLSLREFQDDKADVIVKYTADEARNLKAYGELPDTVKINETDTFGEEDGECTFEFGDEGEVDVDDI</sequence>
<evidence type="ECO:0000313" key="9">
    <source>
        <dbReference type="Proteomes" id="UP000614334"/>
    </source>
</evidence>
<dbReference type="SMART" id="SM00652">
    <property type="entry name" value="eIF1a"/>
    <property type="match status" value="1"/>
</dbReference>
<protein>
    <recommendedName>
        <fullName evidence="4">Eukaryotic translation initiation factor 4C</fullName>
    </recommendedName>
</protein>
<feature type="region of interest" description="Disordered" evidence="6">
    <location>
        <begin position="1"/>
        <end position="32"/>
    </location>
</feature>
<dbReference type="HAMAP" id="MF_00216">
    <property type="entry name" value="aIF_1A"/>
    <property type="match status" value="1"/>
</dbReference>
<dbReference type="PANTHER" id="PTHR21668">
    <property type="entry name" value="EIF-1A"/>
    <property type="match status" value="1"/>
</dbReference>
<dbReference type="Proteomes" id="UP000614334">
    <property type="component" value="Unassembled WGS sequence"/>
</dbReference>
<evidence type="ECO:0000313" key="8">
    <source>
        <dbReference type="EMBL" id="KAF8748457.1"/>
    </source>
</evidence>
<evidence type="ECO:0000256" key="1">
    <source>
        <dbReference type="ARBA" id="ARBA00007392"/>
    </source>
</evidence>
<evidence type="ECO:0000256" key="2">
    <source>
        <dbReference type="ARBA" id="ARBA00022540"/>
    </source>
</evidence>
<dbReference type="PROSITE" id="PS01262">
    <property type="entry name" value="IF1A"/>
    <property type="match status" value="1"/>
</dbReference>